<evidence type="ECO:0000256" key="1">
    <source>
        <dbReference type="SAM" id="MobiDB-lite"/>
    </source>
</evidence>
<feature type="compositionally biased region" description="Basic and acidic residues" evidence="1">
    <location>
        <begin position="20"/>
        <end position="42"/>
    </location>
</feature>
<protein>
    <submittedName>
        <fullName evidence="2">Uncharacterized protein</fullName>
    </submittedName>
</protein>
<keyword evidence="3" id="KW-1185">Reference proteome</keyword>
<evidence type="ECO:0000313" key="2">
    <source>
        <dbReference type="EMBL" id="KAK4207958.1"/>
    </source>
</evidence>
<feature type="region of interest" description="Disordered" evidence="1">
    <location>
        <begin position="1"/>
        <end position="42"/>
    </location>
</feature>
<reference evidence="2" key="2">
    <citation type="submission" date="2023-05" db="EMBL/GenBank/DDBJ databases">
        <authorList>
            <consortium name="Lawrence Berkeley National Laboratory"/>
            <person name="Steindorff A."/>
            <person name="Hensen N."/>
            <person name="Bonometti L."/>
            <person name="Westerberg I."/>
            <person name="Brannstrom I.O."/>
            <person name="Guillou S."/>
            <person name="Cros-Aarteil S."/>
            <person name="Calhoun S."/>
            <person name="Haridas S."/>
            <person name="Kuo A."/>
            <person name="Mondo S."/>
            <person name="Pangilinan J."/>
            <person name="Riley R."/>
            <person name="Labutti K."/>
            <person name="Andreopoulos B."/>
            <person name="Lipzen A."/>
            <person name="Chen C."/>
            <person name="Yanf M."/>
            <person name="Daum C."/>
            <person name="Ng V."/>
            <person name="Clum A."/>
            <person name="Ohm R."/>
            <person name="Martin F."/>
            <person name="Silar P."/>
            <person name="Natvig D."/>
            <person name="Lalanne C."/>
            <person name="Gautier V."/>
            <person name="Ament-Velasquez S.L."/>
            <person name="Kruys A."/>
            <person name="Hutchinson M.I."/>
            <person name="Powell A.J."/>
            <person name="Barry K."/>
            <person name="Miller A.N."/>
            <person name="Grigoriev I.V."/>
            <person name="Debuchy R."/>
            <person name="Gladieux P."/>
            <person name="Thoren M.H."/>
            <person name="Johannesson H."/>
        </authorList>
    </citation>
    <scope>NUCLEOTIDE SEQUENCE</scope>
    <source>
        <strain evidence="2">PSN293</strain>
    </source>
</reference>
<gene>
    <name evidence="2" type="ORF">QBC37DRAFT_405723</name>
</gene>
<accession>A0AAN6XWK0</accession>
<evidence type="ECO:0000313" key="3">
    <source>
        <dbReference type="Proteomes" id="UP001301769"/>
    </source>
</evidence>
<proteinExistence type="predicted"/>
<dbReference type="AlphaFoldDB" id="A0AAN6XWK0"/>
<sequence length="142" mass="16015">MGHKQSKVARQQSPPPPYSAKEDSKGGRSNEKTFKTEDKPKNVPEEVKKCRFCGRHFYESQLNNRWVKTTCGRYHSSSTTTRRKLLTKQGQPPISAAKSTVETANYFDNKVWLCCLQAAHAHPDGGWSSANGCKRYDGKHEA</sequence>
<organism evidence="2 3">
    <name type="scientific">Rhypophila decipiens</name>
    <dbReference type="NCBI Taxonomy" id="261697"/>
    <lineage>
        <taxon>Eukaryota</taxon>
        <taxon>Fungi</taxon>
        <taxon>Dikarya</taxon>
        <taxon>Ascomycota</taxon>
        <taxon>Pezizomycotina</taxon>
        <taxon>Sordariomycetes</taxon>
        <taxon>Sordariomycetidae</taxon>
        <taxon>Sordariales</taxon>
        <taxon>Naviculisporaceae</taxon>
        <taxon>Rhypophila</taxon>
    </lineage>
</organism>
<comment type="caution">
    <text evidence="2">The sequence shown here is derived from an EMBL/GenBank/DDBJ whole genome shotgun (WGS) entry which is preliminary data.</text>
</comment>
<dbReference type="Proteomes" id="UP001301769">
    <property type="component" value="Unassembled WGS sequence"/>
</dbReference>
<dbReference type="EMBL" id="MU858265">
    <property type="protein sequence ID" value="KAK4207958.1"/>
    <property type="molecule type" value="Genomic_DNA"/>
</dbReference>
<name>A0AAN6XWK0_9PEZI</name>
<reference evidence="2" key="1">
    <citation type="journal article" date="2023" name="Mol. Phylogenet. Evol.">
        <title>Genome-scale phylogeny and comparative genomics of the fungal order Sordariales.</title>
        <authorList>
            <person name="Hensen N."/>
            <person name="Bonometti L."/>
            <person name="Westerberg I."/>
            <person name="Brannstrom I.O."/>
            <person name="Guillou S."/>
            <person name="Cros-Aarteil S."/>
            <person name="Calhoun S."/>
            <person name="Haridas S."/>
            <person name="Kuo A."/>
            <person name="Mondo S."/>
            <person name="Pangilinan J."/>
            <person name="Riley R."/>
            <person name="LaButti K."/>
            <person name="Andreopoulos B."/>
            <person name="Lipzen A."/>
            <person name="Chen C."/>
            <person name="Yan M."/>
            <person name="Daum C."/>
            <person name="Ng V."/>
            <person name="Clum A."/>
            <person name="Steindorff A."/>
            <person name="Ohm R.A."/>
            <person name="Martin F."/>
            <person name="Silar P."/>
            <person name="Natvig D.O."/>
            <person name="Lalanne C."/>
            <person name="Gautier V."/>
            <person name="Ament-Velasquez S.L."/>
            <person name="Kruys A."/>
            <person name="Hutchinson M.I."/>
            <person name="Powell A.J."/>
            <person name="Barry K."/>
            <person name="Miller A.N."/>
            <person name="Grigoriev I.V."/>
            <person name="Debuchy R."/>
            <person name="Gladieux P."/>
            <person name="Hiltunen Thoren M."/>
            <person name="Johannesson H."/>
        </authorList>
    </citation>
    <scope>NUCLEOTIDE SEQUENCE</scope>
    <source>
        <strain evidence="2">PSN293</strain>
    </source>
</reference>